<evidence type="ECO:0000259" key="1">
    <source>
        <dbReference type="Pfam" id="PF13298"/>
    </source>
</evidence>
<name>A0A5K7X705_9BACT</name>
<keyword evidence="3" id="KW-1185">Reference proteome</keyword>
<gene>
    <name evidence="2" type="ORF">PLANPX_1767</name>
</gene>
<dbReference type="AlphaFoldDB" id="A0A5K7X705"/>
<accession>A0A5K7X705</accession>
<dbReference type="EMBL" id="AP021861">
    <property type="protein sequence ID" value="BBO32155.1"/>
    <property type="molecule type" value="Genomic_DNA"/>
</dbReference>
<dbReference type="KEGG" id="lpav:PLANPX_1767"/>
<dbReference type="InterPro" id="IPR014144">
    <property type="entry name" value="LigD_PE_domain"/>
</dbReference>
<evidence type="ECO:0000313" key="2">
    <source>
        <dbReference type="EMBL" id="BBO32155.1"/>
    </source>
</evidence>
<reference evidence="3" key="1">
    <citation type="submission" date="2019-10" db="EMBL/GenBank/DDBJ databases">
        <title>Lacipirellula parvula gen. nov., sp. nov., representing a lineage of planctomycetes widespread in freshwater anoxic habitats, and description of the family Lacipirellulaceae.</title>
        <authorList>
            <person name="Dedysh S.N."/>
            <person name="Kulichevskaya I.S."/>
            <person name="Beletsky A.V."/>
            <person name="Rakitin A.L."/>
            <person name="Mardanov A.V."/>
            <person name="Ivanova A.A."/>
            <person name="Saltykova V.X."/>
            <person name="Rijpstra W.I.C."/>
            <person name="Sinninghe Damste J.S."/>
            <person name="Ravin N.V."/>
        </authorList>
    </citation>
    <scope>NUCLEOTIDE SEQUENCE [LARGE SCALE GENOMIC DNA]</scope>
    <source>
        <strain evidence="3">PX69</strain>
    </source>
</reference>
<evidence type="ECO:0000313" key="3">
    <source>
        <dbReference type="Proteomes" id="UP000326837"/>
    </source>
</evidence>
<proteinExistence type="predicted"/>
<dbReference type="Pfam" id="PF13298">
    <property type="entry name" value="LigD_N"/>
    <property type="match status" value="1"/>
</dbReference>
<organism evidence="2 3">
    <name type="scientific">Lacipirellula parvula</name>
    <dbReference type="NCBI Taxonomy" id="2650471"/>
    <lineage>
        <taxon>Bacteria</taxon>
        <taxon>Pseudomonadati</taxon>
        <taxon>Planctomycetota</taxon>
        <taxon>Planctomycetia</taxon>
        <taxon>Pirellulales</taxon>
        <taxon>Lacipirellulaceae</taxon>
        <taxon>Lacipirellula</taxon>
    </lineage>
</organism>
<protein>
    <recommendedName>
        <fullName evidence="1">DNA ligase D 3'-phosphoesterase domain-containing protein</fullName>
    </recommendedName>
</protein>
<dbReference type="RefSeq" id="WP_152098169.1">
    <property type="nucleotide sequence ID" value="NZ_AP021861.1"/>
</dbReference>
<feature type="domain" description="DNA ligase D 3'-phosphoesterase" evidence="1">
    <location>
        <begin position="19"/>
        <end position="107"/>
    </location>
</feature>
<dbReference type="Proteomes" id="UP000326837">
    <property type="component" value="Chromosome"/>
</dbReference>
<sequence>MPRFVLLYHECPPALGKPSHWDLMLERDGVLLTWNLLQLPVAWGGDAATIEATRIADHRIAYLNYEGPVSGGRGTVTRVDQGEYEVASEDAASLSVRLKGSRCHGIVELPK</sequence>